<proteinExistence type="predicted"/>
<dbReference type="AlphaFoldDB" id="A0A7C4BAS8"/>
<reference evidence="1" key="1">
    <citation type="journal article" date="2020" name="mSystems">
        <title>Genome- and Community-Level Interaction Insights into Carbon Utilization and Element Cycling Functions of Hydrothermarchaeota in Hydrothermal Sediment.</title>
        <authorList>
            <person name="Zhou Z."/>
            <person name="Liu Y."/>
            <person name="Xu W."/>
            <person name="Pan J."/>
            <person name="Luo Z.H."/>
            <person name="Li M."/>
        </authorList>
    </citation>
    <scope>NUCLEOTIDE SEQUENCE [LARGE SCALE GENOMIC DNA]</scope>
    <source>
        <strain evidence="1">SpSt-735</strain>
    </source>
</reference>
<name>A0A7C4BAS8_THEPE</name>
<organism evidence="1">
    <name type="scientific">Thermofilum pendens</name>
    <dbReference type="NCBI Taxonomy" id="2269"/>
    <lineage>
        <taxon>Archaea</taxon>
        <taxon>Thermoproteota</taxon>
        <taxon>Thermoprotei</taxon>
        <taxon>Thermofilales</taxon>
        <taxon>Thermofilaceae</taxon>
        <taxon>Thermofilum</taxon>
    </lineage>
</organism>
<evidence type="ECO:0000313" key="1">
    <source>
        <dbReference type="EMBL" id="HGI43374.1"/>
    </source>
</evidence>
<protein>
    <submittedName>
        <fullName evidence="1">Uncharacterized protein</fullName>
    </submittedName>
</protein>
<comment type="caution">
    <text evidence="1">The sequence shown here is derived from an EMBL/GenBank/DDBJ whole genome shotgun (WGS) entry which is preliminary data.</text>
</comment>
<gene>
    <name evidence="1" type="ORF">ENV17_03195</name>
</gene>
<sequence>MGMPVGRFQVMALLQAARYYLLTGDLEKAYSFGLNRAIFYAWAKRRGVPAASSRPRLSGAKPVEEVREGDRVVVYVGDEQAYTSPNGWFTMGGVEQRPEDFKREVARKIEEVMPFEQAWKLALEYVGSFDKRILLSQSEFFEKVYLPVRDSFPEGLKRREGGKQLTLF</sequence>
<dbReference type="EMBL" id="DTFI01000080">
    <property type="protein sequence ID" value="HGI43374.1"/>
    <property type="molecule type" value="Genomic_DNA"/>
</dbReference>
<accession>A0A7C4BAS8</accession>